<name>A0A1H8RWE8_9BRAD</name>
<sequence length="524" mass="57096">MSQGELTQSHITQGHLSHGIVSGDRHRSFEEVNARAAQIAGGLQGLGVKPGDCVCVLMRNDIAFLESAYAVMMLGAYMVPVNWHFKPEGVLYVLGDSGTRVLIGHADLLHHAAGIVPAAVTMLSVPTPPEILASYSIDPDHRAAPAGAIDLDRWLAQQRPYDGPALPQPQNMIYTSGTTGHPKGVKRFAPTPQQSANAEAMRAAIYGLKPGVRALCPGPLYHSAPNSFGIRAGRLGGVLALMPRFEPETLLQLIEQHRIDTVFMVPTMFIRLMKLPEAVRNTYDVSSLRHVIHAAAPCPPDVKRAMIDWWGPVIYEFYGSTESGAVTFASSEDALKKPGTVGRIAAGAELVFVDDDNNEVPQGEVGEIFSRIPGNPDFTYHNKPEKRAEIDRGGFITSGDMGYLDEDGYVFICDRKRDMVISGGVNIYPAEIEAALHAIPGVHDCAVFGIPDAEFGEALMAMLEPQPGVTLEQSNIRDQLRLSLAGYKVPKHIEIMAQLPREDSGKIFKRRLRDPYWAKAGRVI</sequence>
<dbReference type="PANTHER" id="PTHR43767">
    <property type="entry name" value="LONG-CHAIN-FATTY-ACID--COA LIGASE"/>
    <property type="match status" value="1"/>
</dbReference>
<dbReference type="InterPro" id="IPR045851">
    <property type="entry name" value="AMP-bd_C_sf"/>
</dbReference>
<dbReference type="PROSITE" id="PS00455">
    <property type="entry name" value="AMP_BINDING"/>
    <property type="match status" value="1"/>
</dbReference>
<evidence type="ECO:0000259" key="1">
    <source>
        <dbReference type="Pfam" id="PF00501"/>
    </source>
</evidence>
<dbReference type="Gene3D" id="3.30.300.30">
    <property type="match status" value="1"/>
</dbReference>
<dbReference type="EMBL" id="FODT01000004">
    <property type="protein sequence ID" value="SEO70771.1"/>
    <property type="molecule type" value="Genomic_DNA"/>
</dbReference>
<dbReference type="InterPro" id="IPR050237">
    <property type="entry name" value="ATP-dep_AMP-bd_enzyme"/>
</dbReference>
<dbReference type="Gene3D" id="3.40.50.12780">
    <property type="entry name" value="N-terminal domain of ligase-like"/>
    <property type="match status" value="1"/>
</dbReference>
<feature type="domain" description="AMP-dependent synthetase/ligase" evidence="1">
    <location>
        <begin position="21"/>
        <end position="373"/>
    </location>
</feature>
<dbReference type="NCBIfam" id="NF009071">
    <property type="entry name" value="PRK12406.1"/>
    <property type="match status" value="1"/>
</dbReference>
<dbReference type="Pfam" id="PF00501">
    <property type="entry name" value="AMP-binding"/>
    <property type="match status" value="1"/>
</dbReference>
<dbReference type="GO" id="GO:0016878">
    <property type="term" value="F:acid-thiol ligase activity"/>
    <property type="evidence" value="ECO:0007669"/>
    <property type="project" value="UniProtKB-ARBA"/>
</dbReference>
<dbReference type="InterPro" id="IPR042099">
    <property type="entry name" value="ANL_N_sf"/>
</dbReference>
<evidence type="ECO:0000313" key="4">
    <source>
        <dbReference type="Proteomes" id="UP000199615"/>
    </source>
</evidence>
<evidence type="ECO:0000313" key="3">
    <source>
        <dbReference type="EMBL" id="SEO70771.1"/>
    </source>
</evidence>
<dbReference type="Proteomes" id="UP000199615">
    <property type="component" value="Unassembled WGS sequence"/>
</dbReference>
<dbReference type="InterPro" id="IPR000873">
    <property type="entry name" value="AMP-dep_synth/lig_dom"/>
</dbReference>
<organism evidence="3 4">
    <name type="scientific">Rhodopseudomonas pseudopalustris</name>
    <dbReference type="NCBI Taxonomy" id="1513892"/>
    <lineage>
        <taxon>Bacteria</taxon>
        <taxon>Pseudomonadati</taxon>
        <taxon>Pseudomonadota</taxon>
        <taxon>Alphaproteobacteria</taxon>
        <taxon>Hyphomicrobiales</taxon>
        <taxon>Nitrobacteraceae</taxon>
        <taxon>Rhodopseudomonas</taxon>
    </lineage>
</organism>
<dbReference type="OrthoDB" id="9803968at2"/>
<dbReference type="InterPro" id="IPR025110">
    <property type="entry name" value="AMP-bd_C"/>
</dbReference>
<dbReference type="AlphaFoldDB" id="A0A1H8RWE8"/>
<evidence type="ECO:0000259" key="2">
    <source>
        <dbReference type="Pfam" id="PF13193"/>
    </source>
</evidence>
<dbReference type="PANTHER" id="PTHR43767:SF1">
    <property type="entry name" value="NONRIBOSOMAL PEPTIDE SYNTHASE PES1 (EUROFUNG)-RELATED"/>
    <property type="match status" value="1"/>
</dbReference>
<dbReference type="InterPro" id="IPR020845">
    <property type="entry name" value="AMP-binding_CS"/>
</dbReference>
<dbReference type="RefSeq" id="WP_092683367.1">
    <property type="nucleotide sequence ID" value="NZ_FODT01000004.1"/>
</dbReference>
<accession>A0A1H8RWE8</accession>
<reference evidence="4" key="1">
    <citation type="submission" date="2016-10" db="EMBL/GenBank/DDBJ databases">
        <authorList>
            <person name="Varghese N."/>
            <person name="Submissions S."/>
        </authorList>
    </citation>
    <scope>NUCLEOTIDE SEQUENCE [LARGE SCALE GENOMIC DNA]</scope>
    <source>
        <strain evidence="4">DSM 123</strain>
    </source>
</reference>
<feature type="domain" description="AMP-binding enzyme C-terminal" evidence="2">
    <location>
        <begin position="431"/>
        <end position="506"/>
    </location>
</feature>
<dbReference type="Pfam" id="PF13193">
    <property type="entry name" value="AMP-binding_C"/>
    <property type="match status" value="1"/>
</dbReference>
<proteinExistence type="predicted"/>
<protein>
    <submittedName>
        <fullName evidence="3">Long-chain acyl-CoA synthetase</fullName>
    </submittedName>
</protein>
<gene>
    <name evidence="3" type="ORF">SAMN05444123_104146</name>
</gene>
<dbReference type="SUPFAM" id="SSF56801">
    <property type="entry name" value="Acetyl-CoA synthetase-like"/>
    <property type="match status" value="1"/>
</dbReference>
<keyword evidence="4" id="KW-1185">Reference proteome</keyword>